<feature type="region of interest" description="Disordered" evidence="1">
    <location>
        <begin position="1"/>
        <end position="20"/>
    </location>
</feature>
<dbReference type="EMBL" id="KN840601">
    <property type="protein sequence ID" value="KIP03766.1"/>
    <property type="molecule type" value="Genomic_DNA"/>
</dbReference>
<evidence type="ECO:0000256" key="1">
    <source>
        <dbReference type="SAM" id="MobiDB-lite"/>
    </source>
</evidence>
<gene>
    <name evidence="2" type="ORF">PHLGIDRAFT_20159</name>
</gene>
<reference evidence="2 3" key="1">
    <citation type="journal article" date="2014" name="PLoS Genet.">
        <title>Analysis of the Phlebiopsis gigantea genome, transcriptome and secretome provides insight into its pioneer colonization strategies of wood.</title>
        <authorList>
            <person name="Hori C."/>
            <person name="Ishida T."/>
            <person name="Igarashi K."/>
            <person name="Samejima M."/>
            <person name="Suzuki H."/>
            <person name="Master E."/>
            <person name="Ferreira P."/>
            <person name="Ruiz-Duenas F.J."/>
            <person name="Held B."/>
            <person name="Canessa P."/>
            <person name="Larrondo L.F."/>
            <person name="Schmoll M."/>
            <person name="Druzhinina I.S."/>
            <person name="Kubicek C.P."/>
            <person name="Gaskell J.A."/>
            <person name="Kersten P."/>
            <person name="St John F."/>
            <person name="Glasner J."/>
            <person name="Sabat G."/>
            <person name="Splinter BonDurant S."/>
            <person name="Syed K."/>
            <person name="Yadav J."/>
            <person name="Mgbeahuruike A.C."/>
            <person name="Kovalchuk A."/>
            <person name="Asiegbu F.O."/>
            <person name="Lackner G."/>
            <person name="Hoffmeister D."/>
            <person name="Rencoret J."/>
            <person name="Gutierrez A."/>
            <person name="Sun H."/>
            <person name="Lindquist E."/>
            <person name="Barry K."/>
            <person name="Riley R."/>
            <person name="Grigoriev I.V."/>
            <person name="Henrissat B."/>
            <person name="Kues U."/>
            <person name="Berka R.M."/>
            <person name="Martinez A.T."/>
            <person name="Covert S.F."/>
            <person name="Blanchette R.A."/>
            <person name="Cullen D."/>
        </authorList>
    </citation>
    <scope>NUCLEOTIDE SEQUENCE [LARGE SCALE GENOMIC DNA]</scope>
    <source>
        <strain evidence="2 3">11061_1 CR5-6</strain>
    </source>
</reference>
<protein>
    <submittedName>
        <fullName evidence="2">Uncharacterized protein</fullName>
    </submittedName>
</protein>
<dbReference type="AlphaFoldDB" id="A0A0C3RT54"/>
<proteinExistence type="predicted"/>
<evidence type="ECO:0000313" key="3">
    <source>
        <dbReference type="Proteomes" id="UP000053257"/>
    </source>
</evidence>
<organism evidence="2 3">
    <name type="scientific">Phlebiopsis gigantea (strain 11061_1 CR5-6)</name>
    <name type="common">White-rot fungus</name>
    <name type="synonym">Peniophora gigantea</name>
    <dbReference type="NCBI Taxonomy" id="745531"/>
    <lineage>
        <taxon>Eukaryota</taxon>
        <taxon>Fungi</taxon>
        <taxon>Dikarya</taxon>
        <taxon>Basidiomycota</taxon>
        <taxon>Agaricomycotina</taxon>
        <taxon>Agaricomycetes</taxon>
        <taxon>Polyporales</taxon>
        <taxon>Phanerochaetaceae</taxon>
        <taxon>Phlebiopsis</taxon>
    </lineage>
</organism>
<keyword evidence="3" id="KW-1185">Reference proteome</keyword>
<dbReference type="HOGENOM" id="CLU_2638895_0_0_1"/>
<accession>A0A0C3RT54</accession>
<sequence>MSDEDLPPPPSNSGPSAHLNTLRGTTQVRQANYVSEELETLLDVEPEDDSIQPPEVGMYLYSLTDDSVQRIYPPPRA</sequence>
<evidence type="ECO:0000313" key="2">
    <source>
        <dbReference type="EMBL" id="KIP03766.1"/>
    </source>
</evidence>
<name>A0A0C3RT54_PHLG1</name>
<dbReference type="Proteomes" id="UP000053257">
    <property type="component" value="Unassembled WGS sequence"/>
</dbReference>